<evidence type="ECO:0000313" key="2">
    <source>
        <dbReference type="EMBL" id="GEO29934.1"/>
    </source>
</evidence>
<dbReference type="Proteomes" id="UP000321534">
    <property type="component" value="Unassembled WGS sequence"/>
</dbReference>
<evidence type="ECO:0000313" key="3">
    <source>
        <dbReference type="Proteomes" id="UP000321534"/>
    </source>
</evidence>
<proteinExistence type="predicted"/>
<dbReference type="EMBL" id="BJYX01000007">
    <property type="protein sequence ID" value="GEO29934.1"/>
    <property type="molecule type" value="Genomic_DNA"/>
</dbReference>
<reference evidence="2 3" key="1">
    <citation type="submission" date="2019-07" db="EMBL/GenBank/DDBJ databases">
        <title>Whole genome shotgun sequence of Terrabacter aerolatus NBRC 106305.</title>
        <authorList>
            <person name="Hosoyama A."/>
            <person name="Uohara A."/>
            <person name="Ohji S."/>
            <person name="Ichikawa N."/>
        </authorList>
    </citation>
    <scope>NUCLEOTIDE SEQUENCE [LARGE SCALE GENOMIC DNA]</scope>
    <source>
        <strain evidence="2 3">NBRC 106305</strain>
    </source>
</reference>
<protein>
    <recommendedName>
        <fullName evidence="1">TadE-like domain-containing protein</fullName>
    </recommendedName>
</protein>
<accession>A0A512D0E3</accession>
<feature type="domain" description="TadE-like" evidence="1">
    <location>
        <begin position="2"/>
        <end position="39"/>
    </location>
</feature>
<organism evidence="2 3">
    <name type="scientific">Terrabacter aerolatus</name>
    <dbReference type="NCBI Taxonomy" id="422442"/>
    <lineage>
        <taxon>Bacteria</taxon>
        <taxon>Bacillati</taxon>
        <taxon>Actinomycetota</taxon>
        <taxon>Actinomycetes</taxon>
        <taxon>Micrococcales</taxon>
        <taxon>Intrasporangiaceae</taxon>
        <taxon>Terrabacter</taxon>
    </lineage>
</organism>
<comment type="caution">
    <text evidence="2">The sequence shown here is derived from an EMBL/GenBank/DDBJ whole genome shotgun (WGS) entry which is preliminary data.</text>
</comment>
<evidence type="ECO:0000259" key="1">
    <source>
        <dbReference type="Pfam" id="PF07811"/>
    </source>
</evidence>
<keyword evidence="3" id="KW-1185">Reference proteome</keyword>
<dbReference type="Pfam" id="PF07811">
    <property type="entry name" value="TadE"/>
    <property type="match status" value="1"/>
</dbReference>
<dbReference type="InterPro" id="IPR012495">
    <property type="entry name" value="TadE-like_dom"/>
</dbReference>
<dbReference type="AlphaFoldDB" id="A0A512D0E3"/>
<gene>
    <name evidence="2" type="ORF">TAE01_17440</name>
</gene>
<sequence length="138" mass="14392">MEFALLAPVLFLLLFGIIVFGLLFAQNLALSNAARQASRYAVVNNSNRTCSDVVSQALDSAQPLVTLTAGAVTVTRGATSSAATNACGTSTAKPCTGSQPTDNIYVTLTYDANVLLPVPGMGNTKRLIGQGVFRCEFS</sequence>
<name>A0A512D0E3_9MICO</name>